<name>A0A073JWA4_9BACI</name>
<sequence>MIYLLSIIMLVTAFKVIKHRFSTQVIEIEEKEPIKPYWDFKENKPVGIDLEIVKPIPPQESQLSEQDNQFYQELTNEIKGKDKCEEQSAGLGDSYYDSLYSYVPEEEPFLDELELNDVCNQLSEEESKIIETTGQVIGRENDFVHFYSNEQAARCWIRAGGEQIPMQQEVLVIIEKNGDSTKLLHWEEI</sequence>
<evidence type="ECO:0000313" key="1">
    <source>
        <dbReference type="EMBL" id="KEK18575.1"/>
    </source>
</evidence>
<protein>
    <submittedName>
        <fullName evidence="1">Uncharacterized protein</fullName>
    </submittedName>
</protein>
<dbReference type="Proteomes" id="UP000027822">
    <property type="component" value="Unassembled WGS sequence"/>
</dbReference>
<keyword evidence="2" id="KW-1185">Reference proteome</keyword>
<proteinExistence type="predicted"/>
<dbReference type="EMBL" id="JOTN01000013">
    <property type="protein sequence ID" value="KEK18575.1"/>
    <property type="molecule type" value="Genomic_DNA"/>
</dbReference>
<comment type="caution">
    <text evidence="1">The sequence shown here is derived from an EMBL/GenBank/DDBJ whole genome shotgun (WGS) entry which is preliminary data.</text>
</comment>
<dbReference type="AlphaFoldDB" id="A0A073JWA4"/>
<reference evidence="1 2" key="1">
    <citation type="submission" date="2014-06" db="EMBL/GenBank/DDBJ databases">
        <title>Draft genome sequence of Bacillus manliponensis JCM 15802 (MCCC 1A00708).</title>
        <authorList>
            <person name="Lai Q."/>
            <person name="Liu Y."/>
            <person name="Shao Z."/>
        </authorList>
    </citation>
    <scope>NUCLEOTIDE SEQUENCE [LARGE SCALE GENOMIC DNA]</scope>
    <source>
        <strain evidence="1 2">JCM 15802</strain>
    </source>
</reference>
<gene>
    <name evidence="1" type="ORF">BAMA_04765</name>
</gene>
<dbReference type="RefSeq" id="WP_034640642.1">
    <property type="nucleotide sequence ID" value="NZ_CBCSJC010000014.1"/>
</dbReference>
<accession>A0A073JWA4</accession>
<evidence type="ECO:0000313" key="2">
    <source>
        <dbReference type="Proteomes" id="UP000027822"/>
    </source>
</evidence>
<organism evidence="1 2">
    <name type="scientific">Bacillus manliponensis</name>
    <dbReference type="NCBI Taxonomy" id="574376"/>
    <lineage>
        <taxon>Bacteria</taxon>
        <taxon>Bacillati</taxon>
        <taxon>Bacillota</taxon>
        <taxon>Bacilli</taxon>
        <taxon>Bacillales</taxon>
        <taxon>Bacillaceae</taxon>
        <taxon>Bacillus</taxon>
        <taxon>Bacillus cereus group</taxon>
    </lineage>
</organism>